<comment type="caution">
    <text evidence="1">The sequence shown here is derived from an EMBL/GenBank/DDBJ whole genome shotgun (WGS) entry which is preliminary data.</text>
</comment>
<proteinExistence type="predicted"/>
<evidence type="ECO:0000313" key="1">
    <source>
        <dbReference type="EMBL" id="MBC3295744.1"/>
    </source>
</evidence>
<name>A0A8I0CZT6_9PSED</name>
<sequence length="88" mass="9915">MAWYEVTGTLADWVMAGAAAYAAFNAKQWFSQRSHTKGFDKAEGILSTTDSLYNLTYKTIEDLYPVLNYLNELNSGLKNPDLKKSSRI</sequence>
<organism evidence="1">
    <name type="scientific">Pseudomonas tritici</name>
    <dbReference type="NCBI Taxonomy" id="2745518"/>
    <lineage>
        <taxon>Bacteria</taxon>
        <taxon>Pseudomonadati</taxon>
        <taxon>Pseudomonadota</taxon>
        <taxon>Gammaproteobacteria</taxon>
        <taxon>Pseudomonadales</taxon>
        <taxon>Pseudomonadaceae</taxon>
        <taxon>Pseudomonas</taxon>
    </lineage>
</organism>
<dbReference type="AlphaFoldDB" id="A0A8I0CZT6"/>
<protein>
    <submittedName>
        <fullName evidence="1">Uncharacterized protein</fullName>
    </submittedName>
</protein>
<accession>A0A8I0CZT6</accession>
<reference evidence="1" key="1">
    <citation type="journal article" date="2020" name="Microorganisms">
        <title>Reliable Identification of Environmental Pseudomonas Isolates Using the rpoD Gene.</title>
        <authorList>
            <consortium name="The Broad Institute Genome Sequencing Platform"/>
            <person name="Girard L."/>
            <person name="Lood C."/>
            <person name="Rokni-Zadeh H."/>
            <person name="van Noort V."/>
            <person name="Lavigne R."/>
            <person name="De Mot R."/>
        </authorList>
    </citation>
    <scope>NUCLEOTIDE SEQUENCE [LARGE SCALE GENOMIC DNA]</scope>
    <source>
        <strain evidence="1">SWRI145</strain>
    </source>
</reference>
<gene>
    <name evidence="1" type="ORF">HU722_29865</name>
</gene>
<dbReference type="EMBL" id="JABWQF010000022">
    <property type="protein sequence ID" value="MBC3295744.1"/>
    <property type="molecule type" value="Genomic_DNA"/>
</dbReference>